<name>A0A382S549_9ZZZZ</name>
<dbReference type="Pfam" id="PF01464">
    <property type="entry name" value="SLT"/>
    <property type="match status" value="1"/>
</dbReference>
<accession>A0A382S549</accession>
<dbReference type="AlphaFoldDB" id="A0A382S549"/>
<dbReference type="InterPro" id="IPR008258">
    <property type="entry name" value="Transglycosylase_SLT_dom_1"/>
</dbReference>
<dbReference type="InterPro" id="IPR023346">
    <property type="entry name" value="Lysozyme-like_dom_sf"/>
</dbReference>
<dbReference type="PANTHER" id="PTHR37423">
    <property type="entry name" value="SOLUBLE LYTIC MUREIN TRANSGLYCOSYLASE-RELATED"/>
    <property type="match status" value="1"/>
</dbReference>
<sequence>MTYCKAKQIIISLLLVLALTGSFTGKNPQYVSGLSPFFSAVGRMEEGVFDKAKESRFQFELAYENQIREKIHLIIADYNTGLDKSSAVLIPEWILAESKKYGYDPLFLTALIITESSFYNRARSSRNAHGLMQLKPATAVALASEIRLQWKGTRTLYDPRKNIALGAYYLNKLVSRFGDLTLALEAYNQGPSRLSRFLRKGYLPQR</sequence>
<dbReference type="CDD" id="cd16896">
    <property type="entry name" value="LT_Slt70-like"/>
    <property type="match status" value="1"/>
</dbReference>
<organism evidence="2">
    <name type="scientific">marine metagenome</name>
    <dbReference type="NCBI Taxonomy" id="408172"/>
    <lineage>
        <taxon>unclassified sequences</taxon>
        <taxon>metagenomes</taxon>
        <taxon>ecological metagenomes</taxon>
    </lineage>
</organism>
<feature type="non-terminal residue" evidence="2">
    <location>
        <position position="206"/>
    </location>
</feature>
<feature type="domain" description="Transglycosylase SLT" evidence="1">
    <location>
        <begin position="94"/>
        <end position="199"/>
    </location>
</feature>
<dbReference type="EMBL" id="UINC01126514">
    <property type="protein sequence ID" value="SVD05039.1"/>
    <property type="molecule type" value="Genomic_DNA"/>
</dbReference>
<evidence type="ECO:0000259" key="1">
    <source>
        <dbReference type="Pfam" id="PF01464"/>
    </source>
</evidence>
<dbReference type="SUPFAM" id="SSF53955">
    <property type="entry name" value="Lysozyme-like"/>
    <property type="match status" value="1"/>
</dbReference>
<protein>
    <recommendedName>
        <fullName evidence="1">Transglycosylase SLT domain-containing protein</fullName>
    </recommendedName>
</protein>
<proteinExistence type="predicted"/>
<dbReference type="Gene3D" id="1.10.530.10">
    <property type="match status" value="1"/>
</dbReference>
<dbReference type="PANTHER" id="PTHR37423:SF2">
    <property type="entry name" value="MEMBRANE-BOUND LYTIC MUREIN TRANSGLYCOSYLASE C"/>
    <property type="match status" value="1"/>
</dbReference>
<gene>
    <name evidence="2" type="ORF">METZ01_LOCUS357893</name>
</gene>
<reference evidence="2" key="1">
    <citation type="submission" date="2018-05" db="EMBL/GenBank/DDBJ databases">
        <authorList>
            <person name="Lanie J.A."/>
            <person name="Ng W.-L."/>
            <person name="Kazmierczak K.M."/>
            <person name="Andrzejewski T.M."/>
            <person name="Davidsen T.M."/>
            <person name="Wayne K.J."/>
            <person name="Tettelin H."/>
            <person name="Glass J.I."/>
            <person name="Rusch D."/>
            <person name="Podicherti R."/>
            <person name="Tsui H.-C.T."/>
            <person name="Winkler M.E."/>
        </authorList>
    </citation>
    <scope>NUCLEOTIDE SEQUENCE</scope>
</reference>
<evidence type="ECO:0000313" key="2">
    <source>
        <dbReference type="EMBL" id="SVD05039.1"/>
    </source>
</evidence>